<proteinExistence type="predicted"/>
<keyword evidence="3" id="KW-1185">Reference proteome</keyword>
<comment type="caution">
    <text evidence="2">The sequence shown here is derived from an EMBL/GenBank/DDBJ whole genome shotgun (WGS) entry which is preliminary data.</text>
</comment>
<organism evidence="2 3">
    <name type="scientific">Mycena maculata</name>
    <dbReference type="NCBI Taxonomy" id="230809"/>
    <lineage>
        <taxon>Eukaryota</taxon>
        <taxon>Fungi</taxon>
        <taxon>Dikarya</taxon>
        <taxon>Basidiomycota</taxon>
        <taxon>Agaricomycotina</taxon>
        <taxon>Agaricomycetes</taxon>
        <taxon>Agaricomycetidae</taxon>
        <taxon>Agaricales</taxon>
        <taxon>Marasmiineae</taxon>
        <taxon>Mycenaceae</taxon>
        <taxon>Mycena</taxon>
    </lineage>
</organism>
<accession>A0AAD7KBW9</accession>
<evidence type="ECO:0000313" key="3">
    <source>
        <dbReference type="Proteomes" id="UP001215280"/>
    </source>
</evidence>
<protein>
    <submittedName>
        <fullName evidence="2">Uncharacterized protein</fullName>
    </submittedName>
</protein>
<name>A0AAD7KBW9_9AGAR</name>
<feature type="region of interest" description="Disordered" evidence="1">
    <location>
        <begin position="1"/>
        <end position="20"/>
    </location>
</feature>
<evidence type="ECO:0000256" key="1">
    <source>
        <dbReference type="SAM" id="MobiDB-lite"/>
    </source>
</evidence>
<reference evidence="2" key="1">
    <citation type="submission" date="2023-03" db="EMBL/GenBank/DDBJ databases">
        <title>Massive genome expansion in bonnet fungi (Mycena s.s.) driven by repeated elements and novel gene families across ecological guilds.</title>
        <authorList>
            <consortium name="Lawrence Berkeley National Laboratory"/>
            <person name="Harder C.B."/>
            <person name="Miyauchi S."/>
            <person name="Viragh M."/>
            <person name="Kuo A."/>
            <person name="Thoen E."/>
            <person name="Andreopoulos B."/>
            <person name="Lu D."/>
            <person name="Skrede I."/>
            <person name="Drula E."/>
            <person name="Henrissat B."/>
            <person name="Morin E."/>
            <person name="Kohler A."/>
            <person name="Barry K."/>
            <person name="LaButti K."/>
            <person name="Morin E."/>
            <person name="Salamov A."/>
            <person name="Lipzen A."/>
            <person name="Mereny Z."/>
            <person name="Hegedus B."/>
            <person name="Baldrian P."/>
            <person name="Stursova M."/>
            <person name="Weitz H."/>
            <person name="Taylor A."/>
            <person name="Grigoriev I.V."/>
            <person name="Nagy L.G."/>
            <person name="Martin F."/>
            <person name="Kauserud H."/>
        </authorList>
    </citation>
    <scope>NUCLEOTIDE SEQUENCE</scope>
    <source>
        <strain evidence="2">CBHHK188m</strain>
    </source>
</reference>
<evidence type="ECO:0000313" key="2">
    <source>
        <dbReference type="EMBL" id="KAJ7782428.1"/>
    </source>
</evidence>
<sequence length="86" mass="9584">MAQSLSSKALPHVDPTCIPATDSQDEQARLRHAWQTRNHLATRSYNNFLAARAKALTLMACSAAIAAMRTTALSPEHHAQWLFFHQ</sequence>
<dbReference type="AlphaFoldDB" id="A0AAD7KBW9"/>
<dbReference type="EMBL" id="JARJLG010000003">
    <property type="protein sequence ID" value="KAJ7782428.1"/>
    <property type="molecule type" value="Genomic_DNA"/>
</dbReference>
<dbReference type="Proteomes" id="UP001215280">
    <property type="component" value="Unassembled WGS sequence"/>
</dbReference>
<gene>
    <name evidence="2" type="ORF">DFH07DRAFT_949232</name>
</gene>